<name>A0AAE0ZKN8_9GAST</name>
<keyword evidence="3" id="KW-1185">Reference proteome</keyword>
<accession>A0AAE0ZKN8</accession>
<evidence type="ECO:0000313" key="2">
    <source>
        <dbReference type="EMBL" id="KAK3771244.1"/>
    </source>
</evidence>
<sequence>MWEQQKTQNNLMVCGSAKRGRGVKTVGFSARAVSRTRSGDASPHSSGFASASPLALFLCHELSRDANEERRAV</sequence>
<organism evidence="2 3">
    <name type="scientific">Elysia crispata</name>
    <name type="common">lettuce slug</name>
    <dbReference type="NCBI Taxonomy" id="231223"/>
    <lineage>
        <taxon>Eukaryota</taxon>
        <taxon>Metazoa</taxon>
        <taxon>Spiralia</taxon>
        <taxon>Lophotrochozoa</taxon>
        <taxon>Mollusca</taxon>
        <taxon>Gastropoda</taxon>
        <taxon>Heterobranchia</taxon>
        <taxon>Euthyneura</taxon>
        <taxon>Panpulmonata</taxon>
        <taxon>Sacoglossa</taxon>
        <taxon>Placobranchoidea</taxon>
        <taxon>Plakobranchidae</taxon>
        <taxon>Elysia</taxon>
    </lineage>
</organism>
<dbReference type="EMBL" id="JAWDGP010003761">
    <property type="protein sequence ID" value="KAK3771244.1"/>
    <property type="molecule type" value="Genomic_DNA"/>
</dbReference>
<proteinExistence type="predicted"/>
<evidence type="ECO:0000256" key="1">
    <source>
        <dbReference type="SAM" id="MobiDB-lite"/>
    </source>
</evidence>
<feature type="region of interest" description="Disordered" evidence="1">
    <location>
        <begin position="30"/>
        <end position="49"/>
    </location>
</feature>
<dbReference type="AlphaFoldDB" id="A0AAE0ZKN8"/>
<dbReference type="Proteomes" id="UP001283361">
    <property type="component" value="Unassembled WGS sequence"/>
</dbReference>
<reference evidence="2" key="1">
    <citation type="journal article" date="2023" name="G3 (Bethesda)">
        <title>A reference genome for the long-term kleptoplast-retaining sea slug Elysia crispata morphotype clarki.</title>
        <authorList>
            <person name="Eastman K.E."/>
            <person name="Pendleton A.L."/>
            <person name="Shaikh M.A."/>
            <person name="Suttiyut T."/>
            <person name="Ogas R."/>
            <person name="Tomko P."/>
            <person name="Gavelis G."/>
            <person name="Widhalm J.R."/>
            <person name="Wisecaver J.H."/>
        </authorList>
    </citation>
    <scope>NUCLEOTIDE SEQUENCE</scope>
    <source>
        <strain evidence="2">ECLA1</strain>
    </source>
</reference>
<protein>
    <submittedName>
        <fullName evidence="2">Uncharacterized protein</fullName>
    </submittedName>
</protein>
<gene>
    <name evidence="2" type="ORF">RRG08_065061</name>
</gene>
<comment type="caution">
    <text evidence="2">The sequence shown here is derived from an EMBL/GenBank/DDBJ whole genome shotgun (WGS) entry which is preliminary data.</text>
</comment>
<evidence type="ECO:0000313" key="3">
    <source>
        <dbReference type="Proteomes" id="UP001283361"/>
    </source>
</evidence>